<comment type="caution">
    <text evidence="2">The sequence shown here is derived from an EMBL/GenBank/DDBJ whole genome shotgun (WGS) entry which is preliminary data.</text>
</comment>
<dbReference type="RefSeq" id="WP_179752544.1">
    <property type="nucleotide sequence ID" value="NZ_JACCBU010000001.1"/>
</dbReference>
<sequence length="55" mass="6196">MRSLLFPHDRYPSTIRAHRPYAVIATSRTRRPSGSTFPGDRATLQHTEPVAPNAH</sequence>
<evidence type="ECO:0000313" key="2">
    <source>
        <dbReference type="EMBL" id="NYE72009.1"/>
    </source>
</evidence>
<name>A0A7Y9I813_9ACTN</name>
<dbReference type="AlphaFoldDB" id="A0A7Y9I813"/>
<gene>
    <name evidence="2" type="ORF">BKA15_003338</name>
</gene>
<dbReference type="Proteomes" id="UP000569914">
    <property type="component" value="Unassembled WGS sequence"/>
</dbReference>
<accession>A0A7Y9I813</accession>
<protein>
    <submittedName>
        <fullName evidence="2">Uncharacterized protein</fullName>
    </submittedName>
</protein>
<evidence type="ECO:0000256" key="1">
    <source>
        <dbReference type="SAM" id="MobiDB-lite"/>
    </source>
</evidence>
<reference evidence="2 3" key="1">
    <citation type="submission" date="2020-07" db="EMBL/GenBank/DDBJ databases">
        <title>Sequencing the genomes of 1000 actinobacteria strains.</title>
        <authorList>
            <person name="Klenk H.-P."/>
        </authorList>
    </citation>
    <scope>NUCLEOTIDE SEQUENCE [LARGE SCALE GENOMIC DNA]</scope>
    <source>
        <strain evidence="2 3">DSM 22083</strain>
    </source>
</reference>
<dbReference type="EMBL" id="JACCBU010000001">
    <property type="protein sequence ID" value="NYE72009.1"/>
    <property type="molecule type" value="Genomic_DNA"/>
</dbReference>
<evidence type="ECO:0000313" key="3">
    <source>
        <dbReference type="Proteomes" id="UP000569914"/>
    </source>
</evidence>
<organism evidence="2 3">
    <name type="scientific">Microlunatus parietis</name>
    <dbReference type="NCBI Taxonomy" id="682979"/>
    <lineage>
        <taxon>Bacteria</taxon>
        <taxon>Bacillati</taxon>
        <taxon>Actinomycetota</taxon>
        <taxon>Actinomycetes</taxon>
        <taxon>Propionibacteriales</taxon>
        <taxon>Propionibacteriaceae</taxon>
        <taxon>Microlunatus</taxon>
    </lineage>
</organism>
<keyword evidence="3" id="KW-1185">Reference proteome</keyword>
<proteinExistence type="predicted"/>
<feature type="region of interest" description="Disordered" evidence="1">
    <location>
        <begin position="27"/>
        <end position="55"/>
    </location>
</feature>